<dbReference type="SUPFAM" id="SSF52096">
    <property type="entry name" value="ClpP/crotonase"/>
    <property type="match status" value="2"/>
</dbReference>
<keyword evidence="4" id="KW-1185">Reference proteome</keyword>
<gene>
    <name evidence="3" type="ORF">OUY24_18485</name>
</gene>
<dbReference type="InterPro" id="IPR011763">
    <property type="entry name" value="COA_CT_C"/>
</dbReference>
<evidence type="ECO:0008006" key="5">
    <source>
        <dbReference type="Google" id="ProtNLM"/>
    </source>
</evidence>
<dbReference type="Proteomes" id="UP001212498">
    <property type="component" value="Unassembled WGS sequence"/>
</dbReference>
<name>A0ABT4T0H7_9ACTN</name>
<evidence type="ECO:0000259" key="1">
    <source>
        <dbReference type="PROSITE" id="PS50980"/>
    </source>
</evidence>
<dbReference type="PANTHER" id="PTHR43842:SF2">
    <property type="entry name" value="PROPIONYL-COA CARBOXYLASE BETA CHAIN, MITOCHONDRIAL"/>
    <property type="match status" value="1"/>
</dbReference>
<evidence type="ECO:0000313" key="3">
    <source>
        <dbReference type="EMBL" id="MDA0642620.1"/>
    </source>
</evidence>
<dbReference type="EMBL" id="JAPNUD010000046">
    <property type="protein sequence ID" value="MDA0642620.1"/>
    <property type="molecule type" value="Genomic_DNA"/>
</dbReference>
<sequence>MWDPELAELKHRKELAARMGGEERVARQHATGRLTVRERLAALTDSWQEVGALAGRAEYAEGRLESFTPSNVIIGRAEIDGHRVVVSADDFTVRGGAADAAIHEKQILAERMAGEMRVPLVRLIDGTGGGGSVKQLEEYGRTYVPYNPGWDQVVANLGRIPVVALALGPVAGLGAARLVTSHVSIMVKELSQVFVAGPAVVEAGMGESLGKEELGGWRTVAAAGTVDLVAGSEQEAFALTRRVLGYLPRSAWRLPPVAGCADDPGRVSPELRAAVPRDRRKPYDMRAIMDTVFDEGSVLELGRRHARSTITALARLSGRPVAVLASDPRFYGGGMTAQGADKTTRFLDFAETFHLPVVHLVDQPGFVIGGAAERAATIRHGARALAAVYQSTVPWASVLVRRVFGVAGAAHRPHHRYGLRVAWPSGDWGSLPIEGGLEVAFKRLLAEAGPDAEAMKAEIAARLEAVRSPFRTAEAFLVEDIVDPAETRPVLTAWARDAYEVLEPGPRATTRP</sequence>
<comment type="caution">
    <text evidence="3">The sequence shown here is derived from an EMBL/GenBank/DDBJ whole genome shotgun (WGS) entry which is preliminary data.</text>
</comment>
<dbReference type="InterPro" id="IPR051047">
    <property type="entry name" value="AccD/PCCB"/>
</dbReference>
<dbReference type="PROSITE" id="PS50989">
    <property type="entry name" value="COA_CT_CTER"/>
    <property type="match status" value="1"/>
</dbReference>
<dbReference type="InterPro" id="IPR011762">
    <property type="entry name" value="COA_CT_N"/>
</dbReference>
<dbReference type="PANTHER" id="PTHR43842">
    <property type="entry name" value="PROPIONYL-COA CARBOXYLASE BETA CHAIN"/>
    <property type="match status" value="1"/>
</dbReference>
<organism evidence="3 4">
    <name type="scientific">Nonomuraea ferruginea</name>
    <dbReference type="NCBI Taxonomy" id="46174"/>
    <lineage>
        <taxon>Bacteria</taxon>
        <taxon>Bacillati</taxon>
        <taxon>Actinomycetota</taxon>
        <taxon>Actinomycetes</taxon>
        <taxon>Streptosporangiales</taxon>
        <taxon>Streptosporangiaceae</taxon>
        <taxon>Nonomuraea</taxon>
    </lineage>
</organism>
<dbReference type="RefSeq" id="WP_271277112.1">
    <property type="nucleotide sequence ID" value="NZ_BAABFD010000031.1"/>
</dbReference>
<evidence type="ECO:0000259" key="2">
    <source>
        <dbReference type="PROSITE" id="PS50989"/>
    </source>
</evidence>
<proteinExistence type="predicted"/>
<reference evidence="3 4" key="1">
    <citation type="submission" date="2022-11" db="EMBL/GenBank/DDBJ databases">
        <title>Nonomuraea corallina sp. nov., a new species of the genus Nonomuraea isolated from sea side sediment in Thai sea.</title>
        <authorList>
            <person name="Ngamcharungchit C."/>
            <person name="Matsumoto A."/>
            <person name="Suriyachadkun C."/>
            <person name="Panbangred W."/>
            <person name="Inahashi Y."/>
            <person name="Intra B."/>
        </authorList>
    </citation>
    <scope>NUCLEOTIDE SEQUENCE [LARGE SCALE GENOMIC DNA]</scope>
    <source>
        <strain evidence="3 4">DSM 43553</strain>
    </source>
</reference>
<evidence type="ECO:0000313" key="4">
    <source>
        <dbReference type="Proteomes" id="UP001212498"/>
    </source>
</evidence>
<dbReference type="InterPro" id="IPR034733">
    <property type="entry name" value="AcCoA_carboxyl_beta"/>
</dbReference>
<dbReference type="Pfam" id="PF01039">
    <property type="entry name" value="Carboxyl_trans"/>
    <property type="match status" value="1"/>
</dbReference>
<dbReference type="InterPro" id="IPR029045">
    <property type="entry name" value="ClpP/crotonase-like_dom_sf"/>
</dbReference>
<accession>A0ABT4T0H7</accession>
<protein>
    <recommendedName>
        <fullName evidence="5">Methylmalonyl-CoA carboxyltransferase</fullName>
    </recommendedName>
</protein>
<feature type="domain" description="CoA carboxyltransferase N-terminal" evidence="1">
    <location>
        <begin position="1"/>
        <end position="260"/>
    </location>
</feature>
<dbReference type="PROSITE" id="PS50980">
    <property type="entry name" value="COA_CT_NTER"/>
    <property type="match status" value="1"/>
</dbReference>
<dbReference type="Gene3D" id="3.90.226.10">
    <property type="entry name" value="2-enoyl-CoA Hydratase, Chain A, domain 1"/>
    <property type="match status" value="2"/>
</dbReference>
<feature type="domain" description="CoA carboxyltransferase C-terminal" evidence="2">
    <location>
        <begin position="263"/>
        <end position="512"/>
    </location>
</feature>